<feature type="domain" description="YgjP-like metallopeptidase" evidence="1">
    <location>
        <begin position="104"/>
        <end position="162"/>
    </location>
</feature>
<organism evidence="2 3">
    <name type="scientific">Rarobacter incanus</name>
    <dbReference type="NCBI Taxonomy" id="153494"/>
    <lineage>
        <taxon>Bacteria</taxon>
        <taxon>Bacillati</taxon>
        <taxon>Actinomycetota</taxon>
        <taxon>Actinomycetes</taxon>
        <taxon>Micrococcales</taxon>
        <taxon>Rarobacteraceae</taxon>
        <taxon>Rarobacter</taxon>
    </lineage>
</organism>
<sequence>MRVVNRYRRVMELHGVTRVRIQRSTRRRRTISARIDGDELVVLMPAGLSADEEQFWVEKMAKRFQVRQRRTRPSDSELLKRARQLAAAYLPDSVRIGSVQWSDRQQRRWGSCSVETGDIRISTRLRGLPTWVLDYVLLHEMTHTLFVDHDSQFWTLLSAYPYTERARGFLQGLDFVDNGGGNDPDVTSH</sequence>
<dbReference type="Gene3D" id="3.30.2010.10">
    <property type="entry name" value="Metalloproteases ('zincins'), catalytic domain"/>
    <property type="match status" value="1"/>
</dbReference>
<dbReference type="InterPro" id="IPR053136">
    <property type="entry name" value="UTP_pyrophosphatase-like"/>
</dbReference>
<dbReference type="CDD" id="cd07344">
    <property type="entry name" value="M48_yhfN_like"/>
    <property type="match status" value="1"/>
</dbReference>
<dbReference type="Pfam" id="PF01863">
    <property type="entry name" value="YgjP-like"/>
    <property type="match status" value="1"/>
</dbReference>
<evidence type="ECO:0000313" key="2">
    <source>
        <dbReference type="EMBL" id="TQK76178.1"/>
    </source>
</evidence>
<gene>
    <name evidence="2" type="ORF">FB389_0838</name>
</gene>
<dbReference type="Proteomes" id="UP000316181">
    <property type="component" value="Unassembled WGS sequence"/>
</dbReference>
<reference evidence="2 3" key="1">
    <citation type="submission" date="2019-06" db="EMBL/GenBank/DDBJ databases">
        <title>Sequencing the genomes of 1000 actinobacteria strains.</title>
        <authorList>
            <person name="Klenk H.-P."/>
        </authorList>
    </citation>
    <scope>NUCLEOTIDE SEQUENCE [LARGE SCALE GENOMIC DNA]</scope>
    <source>
        <strain evidence="2 3">DSM 10596</strain>
    </source>
</reference>
<dbReference type="EMBL" id="VFNV01000001">
    <property type="protein sequence ID" value="TQK76178.1"/>
    <property type="molecule type" value="Genomic_DNA"/>
</dbReference>
<dbReference type="AlphaFoldDB" id="A0A542SNN9"/>
<evidence type="ECO:0000259" key="1">
    <source>
        <dbReference type="Pfam" id="PF01863"/>
    </source>
</evidence>
<name>A0A542SNN9_9MICO</name>
<evidence type="ECO:0000313" key="3">
    <source>
        <dbReference type="Proteomes" id="UP000316181"/>
    </source>
</evidence>
<protein>
    <recommendedName>
        <fullName evidence="1">YgjP-like metallopeptidase domain-containing protein</fullName>
    </recommendedName>
</protein>
<dbReference type="PANTHER" id="PTHR30399:SF1">
    <property type="entry name" value="UTP PYROPHOSPHATASE"/>
    <property type="match status" value="1"/>
</dbReference>
<dbReference type="InterPro" id="IPR002725">
    <property type="entry name" value="YgjP-like_metallopeptidase"/>
</dbReference>
<accession>A0A542SNN9</accession>
<keyword evidence="3" id="KW-1185">Reference proteome</keyword>
<proteinExistence type="predicted"/>
<comment type="caution">
    <text evidence="2">The sequence shown here is derived from an EMBL/GenBank/DDBJ whole genome shotgun (WGS) entry which is preliminary data.</text>
</comment>
<dbReference type="PANTHER" id="PTHR30399">
    <property type="entry name" value="UNCHARACTERIZED PROTEIN YGJP"/>
    <property type="match status" value="1"/>
</dbReference>